<proteinExistence type="predicted"/>
<gene>
    <name evidence="1" type="ORF">TeGR_g4963</name>
</gene>
<name>A0ABQ6MIK8_9STRA</name>
<keyword evidence="2" id="KW-1185">Reference proteome</keyword>
<reference evidence="1 2" key="1">
    <citation type="journal article" date="2023" name="Commun. Biol.">
        <title>Genome analysis of Parmales, the sister group of diatoms, reveals the evolutionary specialization of diatoms from phago-mixotrophs to photoautotrophs.</title>
        <authorList>
            <person name="Ban H."/>
            <person name="Sato S."/>
            <person name="Yoshikawa S."/>
            <person name="Yamada K."/>
            <person name="Nakamura Y."/>
            <person name="Ichinomiya M."/>
            <person name="Sato N."/>
            <person name="Blanc-Mathieu R."/>
            <person name="Endo H."/>
            <person name="Kuwata A."/>
            <person name="Ogata H."/>
        </authorList>
    </citation>
    <scope>NUCLEOTIDE SEQUENCE [LARGE SCALE GENOMIC DNA]</scope>
</reference>
<comment type="caution">
    <text evidence="1">The sequence shown here is derived from an EMBL/GenBank/DDBJ whole genome shotgun (WGS) entry which is preliminary data.</text>
</comment>
<accession>A0ABQ6MIK8</accession>
<protein>
    <submittedName>
        <fullName evidence="1">Uncharacterized protein</fullName>
    </submittedName>
</protein>
<dbReference type="EMBL" id="BRYB01001473">
    <property type="protein sequence ID" value="GMI26564.1"/>
    <property type="molecule type" value="Genomic_DNA"/>
</dbReference>
<dbReference type="Proteomes" id="UP001165060">
    <property type="component" value="Unassembled WGS sequence"/>
</dbReference>
<evidence type="ECO:0000313" key="2">
    <source>
        <dbReference type="Proteomes" id="UP001165060"/>
    </source>
</evidence>
<sequence>MLSGRQICLALISVSLVCFFAFHDLFAVSSLQLSGPGLDELVLTRSRDSCSTYADLAPVLSAVSKPSWTEEGDTASFTFSEPATKLLSEEIQRLLLGRRILLVGNSNVNRLTQTLYHVAAFFKSASHEESEQLNLNLPSKSSCFWNSLITMLAPPYDEYKYALSTMSHGGWFINSDFTEASEEDGGWVKAPFPPASFSAAGVAESGVGAVAKQEYCPFSLPANDSVGVLKIGGLGGQARAENETAQWRHYLEENELPEDTFFPRSHCFSCDVCALGNDSDSGGVGDDFDRCSPTRALLAFEFAENFFWTTGEDRLIDLIASGDGAHPFIDRDVDDIALQLKNPKRKGDNGFDVDEMMVMLEGFLDRVGNTDAHFKEQYGKEVNFILLDICFINAMEKELTEPSMYDAAVTTFTEWTERASDLVARFAMNHRTSVVFVPLSLGEINDGKPLLKHETGSNWHWSRAGQFYHAQAFLNVYKCLRESESKRWV</sequence>
<evidence type="ECO:0000313" key="1">
    <source>
        <dbReference type="EMBL" id="GMI26564.1"/>
    </source>
</evidence>
<organism evidence="1 2">
    <name type="scientific">Tetraparma gracilis</name>
    <dbReference type="NCBI Taxonomy" id="2962635"/>
    <lineage>
        <taxon>Eukaryota</taxon>
        <taxon>Sar</taxon>
        <taxon>Stramenopiles</taxon>
        <taxon>Ochrophyta</taxon>
        <taxon>Bolidophyceae</taxon>
        <taxon>Parmales</taxon>
        <taxon>Triparmaceae</taxon>
        <taxon>Tetraparma</taxon>
    </lineage>
</organism>